<keyword evidence="1" id="KW-0175">Coiled coil</keyword>
<feature type="coiled-coil region" evidence="1">
    <location>
        <begin position="1"/>
        <end position="28"/>
    </location>
</feature>
<dbReference type="EMBL" id="JADFTS010000007">
    <property type="protein sequence ID" value="KAF9596311.1"/>
    <property type="molecule type" value="Genomic_DNA"/>
</dbReference>
<proteinExistence type="predicted"/>
<evidence type="ECO:0000256" key="1">
    <source>
        <dbReference type="SAM" id="Coils"/>
    </source>
</evidence>
<comment type="caution">
    <text evidence="2">The sequence shown here is derived from an EMBL/GenBank/DDBJ whole genome shotgun (WGS) entry which is preliminary data.</text>
</comment>
<dbReference type="AlphaFoldDB" id="A0A835HAH7"/>
<dbReference type="Proteomes" id="UP000631114">
    <property type="component" value="Unassembled WGS sequence"/>
</dbReference>
<dbReference type="PANTHER" id="PTHR47374">
    <property type="entry name" value="ENDOSOME ANTIGEN-LIKE PROTEIN, PUTATIVE (DUF3444)-RELATED"/>
    <property type="match status" value="1"/>
</dbReference>
<accession>A0A835HAH7</accession>
<keyword evidence="3" id="KW-1185">Reference proteome</keyword>
<gene>
    <name evidence="2" type="ORF">IFM89_008837</name>
</gene>
<name>A0A835HAH7_9MAGN</name>
<dbReference type="OrthoDB" id="10250354at2759"/>
<protein>
    <submittedName>
        <fullName evidence="2">Uncharacterized protein</fullName>
    </submittedName>
</protein>
<sequence>MDCNKEEARRAQNMVEEKMENKDFIKARKMALIAKRLYPTLENIEKMLAVCEVHCSAQLKYRDCYGILQVVHTVDKASMKKQ</sequence>
<evidence type="ECO:0000313" key="2">
    <source>
        <dbReference type="EMBL" id="KAF9596311.1"/>
    </source>
</evidence>
<organism evidence="2 3">
    <name type="scientific">Coptis chinensis</name>
    <dbReference type="NCBI Taxonomy" id="261450"/>
    <lineage>
        <taxon>Eukaryota</taxon>
        <taxon>Viridiplantae</taxon>
        <taxon>Streptophyta</taxon>
        <taxon>Embryophyta</taxon>
        <taxon>Tracheophyta</taxon>
        <taxon>Spermatophyta</taxon>
        <taxon>Magnoliopsida</taxon>
        <taxon>Ranunculales</taxon>
        <taxon>Ranunculaceae</taxon>
        <taxon>Coptidoideae</taxon>
        <taxon>Coptis</taxon>
    </lineage>
</organism>
<dbReference type="PANTHER" id="PTHR47374:SF6">
    <property type="entry name" value="ENDOSOME ANTIGEN-LIKE PROTEIN, PUTATIVE (DUF3444)-RELATED"/>
    <property type="match status" value="1"/>
</dbReference>
<reference evidence="2 3" key="1">
    <citation type="submission" date="2020-10" db="EMBL/GenBank/DDBJ databases">
        <title>The Coptis chinensis genome and diversification of protoberbering-type alkaloids.</title>
        <authorList>
            <person name="Wang B."/>
            <person name="Shu S."/>
            <person name="Song C."/>
            <person name="Liu Y."/>
        </authorList>
    </citation>
    <scope>NUCLEOTIDE SEQUENCE [LARGE SCALE GENOMIC DNA]</scope>
    <source>
        <strain evidence="2">HL-2020</strain>
        <tissue evidence="2">Leaf</tissue>
    </source>
</reference>
<evidence type="ECO:0000313" key="3">
    <source>
        <dbReference type="Proteomes" id="UP000631114"/>
    </source>
</evidence>